<gene>
    <name evidence="5" type="ordered locus">FraEuI1c_1810</name>
</gene>
<dbReference type="InterPro" id="IPR016300">
    <property type="entry name" value="ATPase_ArsA/GET3"/>
</dbReference>
<dbReference type="InterPro" id="IPR027417">
    <property type="entry name" value="P-loop_NTPase"/>
</dbReference>
<evidence type="ECO:0000313" key="5">
    <source>
        <dbReference type="EMBL" id="ADP79866.1"/>
    </source>
</evidence>
<dbReference type="GO" id="GO:0016887">
    <property type="term" value="F:ATP hydrolysis activity"/>
    <property type="evidence" value="ECO:0007669"/>
    <property type="project" value="InterPro"/>
</dbReference>
<feature type="region of interest" description="Disordered" evidence="2">
    <location>
        <begin position="1"/>
        <end position="37"/>
    </location>
</feature>
<dbReference type="eggNOG" id="COG0003">
    <property type="taxonomic scope" value="Bacteria"/>
</dbReference>
<dbReference type="Gene3D" id="3.40.50.300">
    <property type="entry name" value="P-loop containing nucleotide triphosphate hydrolases"/>
    <property type="match status" value="1"/>
</dbReference>
<dbReference type="Gene3D" id="2.60.40.790">
    <property type="match status" value="1"/>
</dbReference>
<dbReference type="AlphaFoldDB" id="E3JBJ4"/>
<dbReference type="InterPro" id="IPR040612">
    <property type="entry name" value="ArsA_HSP20-like"/>
</dbReference>
<dbReference type="InterPro" id="IPR025723">
    <property type="entry name" value="ArsA/GET3_ATPase-like"/>
</dbReference>
<evidence type="ECO:0000259" key="4">
    <source>
        <dbReference type="Pfam" id="PF17886"/>
    </source>
</evidence>
<dbReference type="HOGENOM" id="CLU_040761_1_0_11"/>
<dbReference type="Pfam" id="PF02374">
    <property type="entry name" value="ArsA_ATPase"/>
    <property type="match status" value="1"/>
</dbReference>
<dbReference type="PANTHER" id="PTHR10803">
    <property type="entry name" value="ARSENICAL PUMP-DRIVING ATPASE ARSENITE-TRANSLOCATING ATPASE"/>
    <property type="match status" value="1"/>
</dbReference>
<evidence type="ECO:0000313" key="6">
    <source>
        <dbReference type="Proteomes" id="UP000002484"/>
    </source>
</evidence>
<dbReference type="PANTHER" id="PTHR10803:SF3">
    <property type="entry name" value="ATPASE GET3"/>
    <property type="match status" value="1"/>
</dbReference>
<evidence type="ECO:0000256" key="2">
    <source>
        <dbReference type="SAM" id="MobiDB-lite"/>
    </source>
</evidence>
<sequence length="445" mass="47481">MHDASERPARPADDGQPASRSGRASERPARLTDDGLSAGRSGRAVLFTGKGGGGTTTVAAATATLAAQRGHRTLLVSFNPLGGLTATLDHPVAGEPVELEPGLFGQQVDLQGSFERRWDGLRPLLDVAWAHADIDPIEAEELAGLAGVGETLALLELRDQLASDRYDLVVVDAGPAADALRLLAFPETLSWYCRRLLPPDGRFVRWIRPSLARSARLATRFGHLAEPVYDVLTRLRATAADLREILTDPARTSVRLVLTPETASLAVTRQMFTALSLHGLPVDAVIANRVIGPGGGDVWRAGWAASHREQLEQIEAAFAPLPVLRAAYRGGEPVGLEELAAFGAAAYGSLDPAGVLGARAGVDGETPRVERTEDGYALSFGVPFATRGDVDLARMGDELVVTVGPHRRLLALPAALRRCDVSAAWLRDDRLVVSFVPDPDQWVRA</sequence>
<dbReference type="Proteomes" id="UP000002484">
    <property type="component" value="Chromosome"/>
</dbReference>
<accession>E3JBJ4</accession>
<evidence type="ECO:0000256" key="1">
    <source>
        <dbReference type="ARBA" id="ARBA00011040"/>
    </source>
</evidence>
<evidence type="ECO:0000259" key="3">
    <source>
        <dbReference type="Pfam" id="PF02374"/>
    </source>
</evidence>
<dbReference type="EC" id="3.6.3.16" evidence="5"/>
<keyword evidence="6" id="KW-1185">Reference proteome</keyword>
<dbReference type="NCBIfam" id="TIGR00345">
    <property type="entry name" value="GET3_arsA_TRC40"/>
    <property type="match status" value="1"/>
</dbReference>
<dbReference type="Pfam" id="PF17886">
    <property type="entry name" value="ArsA_HSP20"/>
    <property type="match status" value="1"/>
</dbReference>
<feature type="compositionally biased region" description="Basic and acidic residues" evidence="2">
    <location>
        <begin position="1"/>
        <end position="13"/>
    </location>
</feature>
<keyword evidence="5" id="KW-0378">Hydrolase</keyword>
<comment type="similarity">
    <text evidence="1">Belongs to the arsA ATPase family.</text>
</comment>
<reference evidence="5 6" key="1">
    <citation type="submission" date="2010-10" db="EMBL/GenBank/DDBJ databases">
        <title>Complete sequence of Frankia sp. EuI1c.</title>
        <authorList>
            <consortium name="US DOE Joint Genome Institute"/>
            <person name="Lucas S."/>
            <person name="Copeland A."/>
            <person name="Lapidus A."/>
            <person name="Cheng J.-F."/>
            <person name="Bruce D."/>
            <person name="Goodwin L."/>
            <person name="Pitluck S."/>
            <person name="Chertkov O."/>
            <person name="Detter J.C."/>
            <person name="Han C."/>
            <person name="Tapia R."/>
            <person name="Land M."/>
            <person name="Hauser L."/>
            <person name="Jeffries C."/>
            <person name="Kyrpides N."/>
            <person name="Ivanova N."/>
            <person name="Mikhailova N."/>
            <person name="Beauchemin N."/>
            <person name="Sen A."/>
            <person name="Sur S.A."/>
            <person name="Gtari M."/>
            <person name="Wall L."/>
            <person name="Tisa L."/>
            <person name="Woyke T."/>
        </authorList>
    </citation>
    <scope>NUCLEOTIDE SEQUENCE [LARGE SCALE GENOMIC DNA]</scope>
    <source>
        <strain evidence="6">DSM 45817 / CECT 9037 / EuI1c</strain>
    </source>
</reference>
<dbReference type="InParanoid" id="E3JBJ4"/>
<name>E3JBJ4_PSEI1</name>
<dbReference type="CDD" id="cd02035">
    <property type="entry name" value="ArsA"/>
    <property type="match status" value="1"/>
</dbReference>
<feature type="domain" description="ArsA HSP20-like" evidence="4">
    <location>
        <begin position="373"/>
        <end position="435"/>
    </location>
</feature>
<feature type="domain" description="ArsA/GET3 Anion-transporting ATPase-like" evidence="3">
    <location>
        <begin position="43"/>
        <end position="345"/>
    </location>
</feature>
<dbReference type="SUPFAM" id="SSF52540">
    <property type="entry name" value="P-loop containing nucleoside triphosphate hydrolases"/>
    <property type="match status" value="1"/>
</dbReference>
<organism evidence="5 6">
    <name type="scientific">Pseudofrankia inefficax (strain DSM 45817 / CECT 9037 / DDB 130130 / EuI1c)</name>
    <name type="common">Frankia inefficax</name>
    <dbReference type="NCBI Taxonomy" id="298654"/>
    <lineage>
        <taxon>Bacteria</taxon>
        <taxon>Bacillati</taxon>
        <taxon>Actinomycetota</taxon>
        <taxon>Actinomycetes</taxon>
        <taxon>Frankiales</taxon>
        <taxon>Frankiaceae</taxon>
        <taxon>Pseudofrankia</taxon>
    </lineage>
</organism>
<dbReference type="GO" id="GO:0005524">
    <property type="term" value="F:ATP binding"/>
    <property type="evidence" value="ECO:0007669"/>
    <property type="project" value="InterPro"/>
</dbReference>
<dbReference type="EMBL" id="CP002299">
    <property type="protein sequence ID" value="ADP79866.1"/>
    <property type="molecule type" value="Genomic_DNA"/>
</dbReference>
<feature type="compositionally biased region" description="Basic and acidic residues" evidence="2">
    <location>
        <begin position="23"/>
        <end position="33"/>
    </location>
</feature>
<proteinExistence type="inferred from homology"/>
<dbReference type="STRING" id="298654.FraEuI1c_1810"/>
<dbReference type="InterPro" id="IPR008978">
    <property type="entry name" value="HSP20-like_chaperone"/>
</dbReference>
<dbReference type="KEGG" id="fri:FraEuI1c_1810"/>
<protein>
    <submittedName>
        <fullName evidence="5">Arsenite-transporting ATPase</fullName>
        <ecNumber evidence="5">3.6.3.16</ecNumber>
    </submittedName>
</protein>